<dbReference type="InterPro" id="IPR000618">
    <property type="entry name" value="Insect_cuticle"/>
</dbReference>
<evidence type="ECO:0000313" key="3">
    <source>
        <dbReference type="EMBL" id="KAF0296695.1"/>
    </source>
</evidence>
<dbReference type="Pfam" id="PF08315">
    <property type="entry name" value="cwf18"/>
    <property type="match status" value="1"/>
</dbReference>
<dbReference type="PRINTS" id="PR00947">
    <property type="entry name" value="CUTICLE"/>
</dbReference>
<dbReference type="GO" id="GO:0042302">
    <property type="term" value="F:structural constituent of cuticle"/>
    <property type="evidence" value="ECO:0007669"/>
    <property type="project" value="UniProtKB-UniRule"/>
</dbReference>
<dbReference type="AlphaFoldDB" id="A0A6A4VR58"/>
<keyword evidence="1" id="KW-0193">Cuticle</keyword>
<keyword evidence="4" id="KW-1185">Reference proteome</keyword>
<feature type="chain" id="PRO_5025339509" evidence="2">
    <location>
        <begin position="32"/>
        <end position="166"/>
    </location>
</feature>
<dbReference type="PANTHER" id="PTHR31551">
    <property type="entry name" value="PRE-MRNA-SPLICING FACTOR CWF18"/>
    <property type="match status" value="1"/>
</dbReference>
<sequence length="166" mass="18166">MELSYLSRTPGLNTTMIGKLVLLGAIGAVLAQSSQDVAILNESRSADVSGKYDFGFASEDGTARVETAGDDGEVSGQYQYVDADGQNVVVKYTAGKNGFQDIAQLAPRKPDWDLKRDLAPRLERLERRTQRAIAELIRQRLRRDQRPDDLVDAVHAAAADGDDDDE</sequence>
<dbReference type="InterPro" id="IPR013169">
    <property type="entry name" value="mRNA_splic_Cwf18-like"/>
</dbReference>
<proteinExistence type="predicted"/>
<dbReference type="Proteomes" id="UP000440578">
    <property type="component" value="Unassembled WGS sequence"/>
</dbReference>
<organism evidence="3 4">
    <name type="scientific">Amphibalanus amphitrite</name>
    <name type="common">Striped barnacle</name>
    <name type="synonym">Balanus amphitrite</name>
    <dbReference type="NCBI Taxonomy" id="1232801"/>
    <lineage>
        <taxon>Eukaryota</taxon>
        <taxon>Metazoa</taxon>
        <taxon>Ecdysozoa</taxon>
        <taxon>Arthropoda</taxon>
        <taxon>Crustacea</taxon>
        <taxon>Multicrustacea</taxon>
        <taxon>Cirripedia</taxon>
        <taxon>Thoracica</taxon>
        <taxon>Thoracicalcarea</taxon>
        <taxon>Balanomorpha</taxon>
        <taxon>Balanoidea</taxon>
        <taxon>Balanidae</taxon>
        <taxon>Amphibalaninae</taxon>
        <taxon>Amphibalanus</taxon>
    </lineage>
</organism>
<dbReference type="PROSITE" id="PS51155">
    <property type="entry name" value="CHIT_BIND_RR_2"/>
    <property type="match status" value="1"/>
</dbReference>
<dbReference type="PANTHER" id="PTHR31551:SF1">
    <property type="entry name" value="COILED-COIL DOMAIN-CONTAINING PROTEIN 12"/>
    <property type="match status" value="1"/>
</dbReference>
<protein>
    <submittedName>
        <fullName evidence="3">Coiled-coil domain-containing protein 12</fullName>
    </submittedName>
</protein>
<dbReference type="GO" id="GO:0071014">
    <property type="term" value="C:post-mRNA release spliceosomal complex"/>
    <property type="evidence" value="ECO:0007669"/>
    <property type="project" value="TreeGrafter"/>
</dbReference>
<dbReference type="EMBL" id="VIIS01001544">
    <property type="protein sequence ID" value="KAF0296695.1"/>
    <property type="molecule type" value="Genomic_DNA"/>
</dbReference>
<dbReference type="OrthoDB" id="6377716at2759"/>
<dbReference type="GO" id="GO:0005684">
    <property type="term" value="C:U2-type spliceosomal complex"/>
    <property type="evidence" value="ECO:0007669"/>
    <property type="project" value="TreeGrafter"/>
</dbReference>
<evidence type="ECO:0000256" key="2">
    <source>
        <dbReference type="SAM" id="SignalP"/>
    </source>
</evidence>
<feature type="signal peptide" evidence="2">
    <location>
        <begin position="1"/>
        <end position="31"/>
    </location>
</feature>
<accession>A0A6A4VR58</accession>
<evidence type="ECO:0000256" key="1">
    <source>
        <dbReference type="PROSITE-ProRule" id="PRU00497"/>
    </source>
</evidence>
<comment type="caution">
    <text evidence="3">The sequence shown here is derived from an EMBL/GenBank/DDBJ whole genome shotgun (WGS) entry which is preliminary data.</text>
</comment>
<evidence type="ECO:0000313" key="4">
    <source>
        <dbReference type="Proteomes" id="UP000440578"/>
    </source>
</evidence>
<name>A0A6A4VR58_AMPAM</name>
<reference evidence="3 4" key="1">
    <citation type="submission" date="2019-07" db="EMBL/GenBank/DDBJ databases">
        <title>Draft genome assembly of a fouling barnacle, Amphibalanus amphitrite (Darwin, 1854): The first reference genome for Thecostraca.</title>
        <authorList>
            <person name="Kim W."/>
        </authorList>
    </citation>
    <scope>NUCLEOTIDE SEQUENCE [LARGE SCALE GENOMIC DNA]</scope>
    <source>
        <strain evidence="3">SNU_AA5</strain>
        <tissue evidence="3">Soma without cirri and trophi</tissue>
    </source>
</reference>
<keyword evidence="2" id="KW-0732">Signal</keyword>
<gene>
    <name evidence="3" type="primary">Ccdc12</name>
    <name evidence="3" type="ORF">FJT64_005864</name>
</gene>